<dbReference type="SMART" id="SM01236">
    <property type="entry name" value="Haem_oxygenase_2"/>
    <property type="match status" value="1"/>
</dbReference>
<accession>A0A7X7LV57</accession>
<dbReference type="SUPFAM" id="SSF48613">
    <property type="entry name" value="Heme oxygenase-like"/>
    <property type="match status" value="1"/>
</dbReference>
<dbReference type="Pfam" id="PF14518">
    <property type="entry name" value="Haem_oxygenas_2"/>
    <property type="match status" value="1"/>
</dbReference>
<dbReference type="InterPro" id="IPR016084">
    <property type="entry name" value="Haem_Oase-like_multi-hlx"/>
</dbReference>
<evidence type="ECO:0000313" key="2">
    <source>
        <dbReference type="Proteomes" id="UP000536534"/>
    </source>
</evidence>
<evidence type="ECO:0000313" key="1">
    <source>
        <dbReference type="EMBL" id="NLF53925.1"/>
    </source>
</evidence>
<protein>
    <submittedName>
        <fullName evidence="1">Iron-containing redox enzyme family protein</fullName>
    </submittedName>
</protein>
<sequence length="217" mass="24277">MNFYDQLQLDTAAERQHLLDAPVLRRAPEGRIGLDTYLAFLGQAYHHVRHTVPLLMACGARLPDRLEWLREAIAEYIDEEYGHQEWILNDIAACGADAEAVRRSRPALATELMVSYVYDRIARHNPVSFFGMVNVLEGTSITVASQAAHALRESLGLPAQAFTYLESHGSLDLEHIQLFAGLMNRLEDADDKAAVTHTAKVAYRLYGDIFRSLPLSA</sequence>
<gene>
    <name evidence="1" type="ORF">GX576_05925</name>
</gene>
<dbReference type="Gene3D" id="1.20.910.10">
    <property type="entry name" value="Heme oxygenase-like"/>
    <property type="match status" value="1"/>
</dbReference>
<dbReference type="EMBL" id="JAAYYV010000157">
    <property type="protein sequence ID" value="NLF53925.1"/>
    <property type="molecule type" value="Genomic_DNA"/>
</dbReference>
<name>A0A7X7LV57_9RHOO</name>
<proteinExistence type="predicted"/>
<reference evidence="1 2" key="1">
    <citation type="journal article" date="2020" name="Biotechnol. Biofuels">
        <title>New insights from the biogas microbiome by comprehensive genome-resolved metagenomics of nearly 1600 species originating from multiple anaerobic digesters.</title>
        <authorList>
            <person name="Campanaro S."/>
            <person name="Treu L."/>
            <person name="Rodriguez-R L.M."/>
            <person name="Kovalovszki A."/>
            <person name="Ziels R.M."/>
            <person name="Maus I."/>
            <person name="Zhu X."/>
            <person name="Kougias P.G."/>
            <person name="Basile A."/>
            <person name="Luo G."/>
            <person name="Schluter A."/>
            <person name="Konstantinidis K.T."/>
            <person name="Angelidaki I."/>
        </authorList>
    </citation>
    <scope>NUCLEOTIDE SEQUENCE [LARGE SCALE GENOMIC DNA]</scope>
    <source>
        <strain evidence="1">AS06rmzACSIP_256</strain>
    </source>
</reference>
<dbReference type="AlphaFoldDB" id="A0A7X7LV57"/>
<dbReference type="Proteomes" id="UP000536534">
    <property type="component" value="Unassembled WGS sequence"/>
</dbReference>
<organism evidence="1 2">
    <name type="scientific">Thauera phenolivorans</name>
    <dbReference type="NCBI Taxonomy" id="1792543"/>
    <lineage>
        <taxon>Bacteria</taxon>
        <taxon>Pseudomonadati</taxon>
        <taxon>Pseudomonadota</taxon>
        <taxon>Betaproteobacteria</taxon>
        <taxon>Rhodocyclales</taxon>
        <taxon>Zoogloeaceae</taxon>
        <taxon>Thauera</taxon>
    </lineage>
</organism>
<comment type="caution">
    <text evidence="1">The sequence shown here is derived from an EMBL/GenBank/DDBJ whole genome shotgun (WGS) entry which is preliminary data.</text>
</comment>